<sequence>MATDELLELFSLEEGDSKVAAAASNGSSELEGPKSKRRKTAASSAAAGISGVAGAGGGGEKWCVEDLWDNSQYEEQHSISQFLRKSNL</sequence>
<organism evidence="2 3">
    <name type="scientific">Panagrolaimus davidi</name>
    <dbReference type="NCBI Taxonomy" id="227884"/>
    <lineage>
        <taxon>Eukaryota</taxon>
        <taxon>Metazoa</taxon>
        <taxon>Ecdysozoa</taxon>
        <taxon>Nematoda</taxon>
        <taxon>Chromadorea</taxon>
        <taxon>Rhabditida</taxon>
        <taxon>Tylenchina</taxon>
        <taxon>Panagrolaimomorpha</taxon>
        <taxon>Panagrolaimoidea</taxon>
        <taxon>Panagrolaimidae</taxon>
        <taxon>Panagrolaimus</taxon>
    </lineage>
</organism>
<proteinExistence type="predicted"/>
<name>A0A914P5H4_9BILA</name>
<reference evidence="3" key="1">
    <citation type="submission" date="2022-11" db="UniProtKB">
        <authorList>
            <consortium name="WormBaseParasite"/>
        </authorList>
    </citation>
    <scope>IDENTIFICATION</scope>
</reference>
<dbReference type="Proteomes" id="UP000887578">
    <property type="component" value="Unplaced"/>
</dbReference>
<protein>
    <submittedName>
        <fullName evidence="3">Uncharacterized protein</fullName>
    </submittedName>
</protein>
<evidence type="ECO:0000313" key="3">
    <source>
        <dbReference type="WBParaSite" id="PDA_v2.g10324.t1"/>
    </source>
</evidence>
<keyword evidence="2" id="KW-1185">Reference proteome</keyword>
<accession>A0A914P5H4</accession>
<evidence type="ECO:0000313" key="2">
    <source>
        <dbReference type="Proteomes" id="UP000887578"/>
    </source>
</evidence>
<evidence type="ECO:0000256" key="1">
    <source>
        <dbReference type="SAM" id="MobiDB-lite"/>
    </source>
</evidence>
<feature type="region of interest" description="Disordered" evidence="1">
    <location>
        <begin position="18"/>
        <end position="58"/>
    </location>
</feature>
<dbReference type="AlphaFoldDB" id="A0A914P5H4"/>
<feature type="compositionally biased region" description="Low complexity" evidence="1">
    <location>
        <begin position="41"/>
        <end position="50"/>
    </location>
</feature>
<dbReference type="WBParaSite" id="PDA_v2.g10324.t1">
    <property type="protein sequence ID" value="PDA_v2.g10324.t1"/>
    <property type="gene ID" value="PDA_v2.g10324"/>
</dbReference>